<protein>
    <submittedName>
        <fullName evidence="1">Uncharacterized protein</fullName>
    </submittedName>
</protein>
<name>A0A2K9NRB4_BACTC</name>
<sequence length="183" mass="20851">MLKYALGFFVLAHFFYNHHDFFNICLKYSAWIFIMKKLICLIALLFSTTQVMAEGNNGAGIVFGDPSGITFQHKINAQQFTDFYFAYTWDKEWVFIGDYKFHLPNLFQGSVPVVPYAGIGLFFKIEDKKHDDDVALGARIPLGIDWRIPNSPIVLFGELVPALRLIKSTDGDFQAGLGGRFFF</sequence>
<keyword evidence="2" id="KW-1185">Reference proteome</keyword>
<dbReference type="Proteomes" id="UP000235584">
    <property type="component" value="Chromosome"/>
</dbReference>
<organism evidence="1 2">
    <name type="scientific">Bacteriovorax stolpii</name>
    <name type="common">Bdellovibrio stolpii</name>
    <dbReference type="NCBI Taxonomy" id="960"/>
    <lineage>
        <taxon>Bacteria</taxon>
        <taxon>Pseudomonadati</taxon>
        <taxon>Bdellovibrionota</taxon>
        <taxon>Bacteriovoracia</taxon>
        <taxon>Bacteriovoracales</taxon>
        <taxon>Bacteriovoracaceae</taxon>
        <taxon>Bacteriovorax</taxon>
    </lineage>
</organism>
<evidence type="ECO:0000313" key="1">
    <source>
        <dbReference type="EMBL" id="AUN98032.1"/>
    </source>
</evidence>
<dbReference type="KEGG" id="bsto:C0V70_07905"/>
<accession>A0A2K9NRB4</accession>
<reference evidence="1 2" key="1">
    <citation type="submission" date="2018-01" db="EMBL/GenBank/DDBJ databases">
        <title>Complete genome sequence of Bacteriovorax stolpii DSM12778.</title>
        <authorList>
            <person name="Tang B."/>
            <person name="Chang J."/>
        </authorList>
    </citation>
    <scope>NUCLEOTIDE SEQUENCE [LARGE SCALE GENOMIC DNA]</scope>
    <source>
        <strain evidence="1 2">DSM 12778</strain>
    </source>
</reference>
<proteinExistence type="predicted"/>
<dbReference type="AlphaFoldDB" id="A0A2K9NRB4"/>
<dbReference type="EMBL" id="CP025704">
    <property type="protein sequence ID" value="AUN98032.1"/>
    <property type="molecule type" value="Genomic_DNA"/>
</dbReference>
<evidence type="ECO:0000313" key="2">
    <source>
        <dbReference type="Proteomes" id="UP000235584"/>
    </source>
</evidence>
<gene>
    <name evidence="1" type="ORF">C0V70_07905</name>
</gene>